<comment type="caution">
    <text evidence="1">The sequence shown here is derived from an EMBL/GenBank/DDBJ whole genome shotgun (WGS) entry which is preliminary data.</text>
</comment>
<dbReference type="AlphaFoldDB" id="A0AAV4LT81"/>
<name>A0AAV4LT81_BABCB</name>
<dbReference type="RefSeq" id="XP_067713930.1">
    <property type="nucleotide sequence ID" value="XM_067857829.1"/>
</dbReference>
<sequence length="246" mass="26660">MVCALLVKEEFVFHGVEVAAGQHVQRRYRGVGGALNAAVSFVTWFSYLCEEGGQTVPSRARAALARERTPNLDSQYPVKCKRDTGHRSQNIIQPCELPTANTDSRKALCVRYLQISGGGVEFEVEQRQECHPPRFDGPVLPKGRNGPFGRSGVKALDFAYVAQTVEEVEFKQVRRKLGKVHAAPVPRQVLQVGSAAERMHGVAQLVEQGLRGHGVDVCGVQHGGNIGAVVGGGEATDDARGRHLTD</sequence>
<dbReference type="GeneID" id="94193342"/>
<organism evidence="1 2">
    <name type="scientific">Babesia caballi</name>
    <dbReference type="NCBI Taxonomy" id="5871"/>
    <lineage>
        <taxon>Eukaryota</taxon>
        <taxon>Sar</taxon>
        <taxon>Alveolata</taxon>
        <taxon>Apicomplexa</taxon>
        <taxon>Aconoidasida</taxon>
        <taxon>Piroplasmida</taxon>
        <taxon>Babesiidae</taxon>
        <taxon>Babesia</taxon>
    </lineage>
</organism>
<keyword evidence="2" id="KW-1185">Reference proteome</keyword>
<protein>
    <submittedName>
        <fullName evidence="1">Uncharacterized protein</fullName>
    </submittedName>
</protein>
<accession>A0AAV4LT81</accession>
<dbReference type="Proteomes" id="UP001497744">
    <property type="component" value="Unassembled WGS sequence"/>
</dbReference>
<evidence type="ECO:0000313" key="1">
    <source>
        <dbReference type="EMBL" id="GIX61859.1"/>
    </source>
</evidence>
<gene>
    <name evidence="1" type="ORF">BcabD6B2_12940</name>
</gene>
<proteinExistence type="predicted"/>
<dbReference type="EMBL" id="BPLF01000001">
    <property type="protein sequence ID" value="GIX61859.1"/>
    <property type="molecule type" value="Genomic_DNA"/>
</dbReference>
<reference evidence="1 2" key="1">
    <citation type="submission" date="2021-06" db="EMBL/GenBank/DDBJ databases">
        <title>Genome sequence of Babesia caballi.</title>
        <authorList>
            <person name="Yamagishi J."/>
            <person name="Kidaka T."/>
            <person name="Ochi A."/>
        </authorList>
    </citation>
    <scope>NUCLEOTIDE SEQUENCE [LARGE SCALE GENOMIC DNA]</scope>
    <source>
        <strain evidence="1">USDA-D6B2</strain>
    </source>
</reference>
<evidence type="ECO:0000313" key="2">
    <source>
        <dbReference type="Proteomes" id="UP001497744"/>
    </source>
</evidence>